<dbReference type="InterPro" id="IPR018821">
    <property type="entry name" value="DUF294_put_nucleoTrafse_sb-bd"/>
</dbReference>
<dbReference type="InterPro" id="IPR018490">
    <property type="entry name" value="cNMP-bd_dom_sf"/>
</dbReference>
<protein>
    <submittedName>
        <fullName evidence="5">CBS domain-containing protein</fullName>
    </submittedName>
</protein>
<dbReference type="CDD" id="cd00038">
    <property type="entry name" value="CAP_ED"/>
    <property type="match status" value="1"/>
</dbReference>
<evidence type="ECO:0000256" key="2">
    <source>
        <dbReference type="PROSITE-ProRule" id="PRU00703"/>
    </source>
</evidence>
<dbReference type="InterPro" id="IPR014710">
    <property type="entry name" value="RmlC-like_jellyroll"/>
</dbReference>
<dbReference type="PROSITE" id="PS51371">
    <property type="entry name" value="CBS"/>
    <property type="match status" value="1"/>
</dbReference>
<evidence type="ECO:0000313" key="6">
    <source>
        <dbReference type="Proteomes" id="UP000712080"/>
    </source>
</evidence>
<proteinExistence type="predicted"/>
<dbReference type="CDD" id="cd05401">
    <property type="entry name" value="NT_GlnE_GlnD_like"/>
    <property type="match status" value="1"/>
</dbReference>
<dbReference type="EMBL" id="JAAMPU010000107">
    <property type="protein sequence ID" value="NMH28974.1"/>
    <property type="molecule type" value="Genomic_DNA"/>
</dbReference>
<dbReference type="Pfam" id="PF03445">
    <property type="entry name" value="DUF294"/>
    <property type="match status" value="1"/>
</dbReference>
<dbReference type="GO" id="GO:0008773">
    <property type="term" value="F:[protein-PII] uridylyltransferase activity"/>
    <property type="evidence" value="ECO:0007669"/>
    <property type="project" value="InterPro"/>
</dbReference>
<dbReference type="PROSITE" id="PS50042">
    <property type="entry name" value="CNMP_BINDING_3"/>
    <property type="match status" value="1"/>
</dbReference>
<dbReference type="Pfam" id="PF10335">
    <property type="entry name" value="DUF294_C"/>
    <property type="match status" value="1"/>
</dbReference>
<dbReference type="InterPro" id="IPR051257">
    <property type="entry name" value="Diverse_CBS-Domain"/>
</dbReference>
<dbReference type="Pfam" id="PF00571">
    <property type="entry name" value="CBS"/>
    <property type="match status" value="1"/>
</dbReference>
<keyword evidence="6" id="KW-1185">Reference proteome</keyword>
<feature type="domain" description="CBS" evidence="4">
    <location>
        <begin position="237"/>
        <end position="300"/>
    </location>
</feature>
<reference evidence="5" key="1">
    <citation type="submission" date="2020-02" db="EMBL/GenBank/DDBJ databases">
        <title>Flavobacterium sp. genome.</title>
        <authorList>
            <person name="Jung H.S."/>
            <person name="Baek J.H."/>
            <person name="Jeon C.O."/>
        </authorList>
    </citation>
    <scope>NUCLEOTIDE SEQUENCE</scope>
    <source>
        <strain evidence="5">SE-s28</strain>
    </source>
</reference>
<dbReference type="InterPro" id="IPR000644">
    <property type="entry name" value="CBS_dom"/>
</dbReference>
<comment type="caution">
    <text evidence="5">The sequence shown here is derived from an EMBL/GenBank/DDBJ whole genome shotgun (WGS) entry which is preliminary data.</text>
</comment>
<dbReference type="AlphaFoldDB" id="A0A972FMV9"/>
<dbReference type="Proteomes" id="UP000712080">
    <property type="component" value="Unassembled WGS sequence"/>
</dbReference>
<dbReference type="RefSeq" id="WP_169528078.1">
    <property type="nucleotide sequence ID" value="NZ_JAAMPU010000107.1"/>
</dbReference>
<evidence type="ECO:0000259" key="4">
    <source>
        <dbReference type="PROSITE" id="PS51371"/>
    </source>
</evidence>
<evidence type="ECO:0000256" key="1">
    <source>
        <dbReference type="ARBA" id="ARBA00023122"/>
    </source>
</evidence>
<dbReference type="SUPFAM" id="SSF51206">
    <property type="entry name" value="cAMP-binding domain-like"/>
    <property type="match status" value="1"/>
</dbReference>
<dbReference type="Gene3D" id="2.60.120.10">
    <property type="entry name" value="Jelly Rolls"/>
    <property type="match status" value="1"/>
</dbReference>
<dbReference type="PANTHER" id="PTHR43080">
    <property type="entry name" value="CBS DOMAIN-CONTAINING PROTEIN CBSX3, MITOCHONDRIAL"/>
    <property type="match status" value="1"/>
</dbReference>
<dbReference type="InterPro" id="IPR046342">
    <property type="entry name" value="CBS_dom_sf"/>
</dbReference>
<gene>
    <name evidence="5" type="ORF">G6047_13095</name>
</gene>
<evidence type="ECO:0000313" key="5">
    <source>
        <dbReference type="EMBL" id="NMH28974.1"/>
    </source>
</evidence>
<dbReference type="SUPFAM" id="SSF54631">
    <property type="entry name" value="CBS-domain pair"/>
    <property type="match status" value="1"/>
</dbReference>
<feature type="domain" description="Cyclic nucleotide-binding" evidence="3">
    <location>
        <begin position="18"/>
        <end position="138"/>
    </location>
</feature>
<dbReference type="InterPro" id="IPR005105">
    <property type="entry name" value="GlnD_Uridyltrans_N"/>
</dbReference>
<evidence type="ECO:0000259" key="3">
    <source>
        <dbReference type="PROSITE" id="PS50042"/>
    </source>
</evidence>
<name>A0A972FMV9_9FLAO</name>
<keyword evidence="1 2" id="KW-0129">CBS domain</keyword>
<dbReference type="Gene3D" id="3.10.580.10">
    <property type="entry name" value="CBS-domain"/>
    <property type="match status" value="1"/>
</dbReference>
<sequence length="637" mass="72182">MRNSIADRIAEFLKDFPPFNKLSFDDLVKIASEIRVVSLEKNQTLFKTNDQLHSSFYVVASGMVNLTVIADAEETLLHKCIPGDIFGLRPFFARNNYMMTAKAREESLIYAIPISIFRPYVAQNQEVLNFLLESFAATSRNPLDQDLRGNLVSDSISLPEQKQEMQFFQSLNYNKNPLRVSSAQLTQEVATLMTENLFDSAIVVQNSFPVGILTDSDLRSKIATGRYPISIAVDRVMSAPVITVGENISLAEAQLLMLKNNVSHLCVTADGTDRSEIKGVISQHDLIVAQASNPGVLVKEIKRSHSAKELRQVREKMGEIIRSSMSKNIPLTHICNIASEINMALIKRSVELSILDLGSPPARFAWMSIGSQGRREQLLYTDQDSFLVFEDVAPEKYREVKDYFLKLAKRAVGVLEKIGYAPCPNGHVAGNPQWCHSLSDWTKQFESWMNAPGEKSNQISSIFFDFEIAFGEPKMEEILLDAVFRNNRKNSFFDYLGNDALRKPAALSFFKKFQLEEEGEFRDKFDIKLRAIMPLIDGARLISIAQGIRGITNTHMRFKQLAMSDTKHSETYLSCAEAFLLLSKYRTLEGLKNDNDGRYVNLDELSRTDREKIKFALEPMEELHEVIKSKFRLTQFS</sequence>
<dbReference type="Pfam" id="PF00027">
    <property type="entry name" value="cNMP_binding"/>
    <property type="match status" value="1"/>
</dbReference>
<accession>A0A972FMV9</accession>
<dbReference type="SMART" id="SM00100">
    <property type="entry name" value="cNMP"/>
    <property type="match status" value="1"/>
</dbReference>
<organism evidence="5 6">
    <name type="scientific">Flavobacterium silvaticum</name>
    <dbReference type="NCBI Taxonomy" id="1852020"/>
    <lineage>
        <taxon>Bacteria</taxon>
        <taxon>Pseudomonadati</taxon>
        <taxon>Bacteroidota</taxon>
        <taxon>Flavobacteriia</taxon>
        <taxon>Flavobacteriales</taxon>
        <taxon>Flavobacteriaceae</taxon>
        <taxon>Flavobacterium</taxon>
    </lineage>
</organism>
<dbReference type="PANTHER" id="PTHR43080:SF2">
    <property type="entry name" value="CBS DOMAIN-CONTAINING PROTEIN"/>
    <property type="match status" value="1"/>
</dbReference>
<dbReference type="SMART" id="SM00116">
    <property type="entry name" value="CBS"/>
    <property type="match status" value="2"/>
</dbReference>
<dbReference type="InterPro" id="IPR000595">
    <property type="entry name" value="cNMP-bd_dom"/>
</dbReference>